<dbReference type="EMBL" id="JAFFGZ010000004">
    <property type="protein sequence ID" value="KAK4646176.1"/>
    <property type="molecule type" value="Genomic_DNA"/>
</dbReference>
<dbReference type="RefSeq" id="XP_062735152.1">
    <property type="nucleotide sequence ID" value="XM_062872344.1"/>
</dbReference>
<dbReference type="Pfam" id="PF03881">
    <property type="entry name" value="Fructosamin_kin"/>
    <property type="match status" value="1"/>
</dbReference>
<dbReference type="Gene3D" id="3.90.1200.10">
    <property type="match status" value="1"/>
</dbReference>
<dbReference type="PANTHER" id="PTHR12149:SF8">
    <property type="entry name" value="PROTEIN-RIBULOSAMINE 3-KINASE"/>
    <property type="match status" value="1"/>
</dbReference>
<dbReference type="PANTHER" id="PTHR12149">
    <property type="entry name" value="FRUCTOSAMINE 3 KINASE-RELATED PROTEIN"/>
    <property type="match status" value="1"/>
</dbReference>
<evidence type="ECO:0000313" key="4">
    <source>
        <dbReference type="Proteomes" id="UP001322138"/>
    </source>
</evidence>
<comment type="catalytic activity">
    <reaction evidence="2">
        <text>N(6)-D-ribulosyl-L-lysyl-[protein] + ATP = N(6)-(3-O-phospho-D-ribulosyl)-L-lysyl-[protein] + ADP + H(+)</text>
        <dbReference type="Rhea" id="RHEA:48432"/>
        <dbReference type="Rhea" id="RHEA-COMP:12103"/>
        <dbReference type="Rhea" id="RHEA-COMP:12104"/>
        <dbReference type="ChEBI" id="CHEBI:15378"/>
        <dbReference type="ChEBI" id="CHEBI:30616"/>
        <dbReference type="ChEBI" id="CHEBI:90418"/>
        <dbReference type="ChEBI" id="CHEBI:90420"/>
        <dbReference type="ChEBI" id="CHEBI:456216"/>
        <dbReference type="EC" id="2.7.1.172"/>
    </reaction>
    <physiologicalReaction direction="left-to-right" evidence="2">
        <dbReference type="Rhea" id="RHEA:48433"/>
    </physiologicalReaction>
</comment>
<keyword evidence="4" id="KW-1185">Reference proteome</keyword>
<dbReference type="Proteomes" id="UP001322138">
    <property type="component" value="Unassembled WGS sequence"/>
</dbReference>
<reference evidence="3 4" key="1">
    <citation type="journal article" date="2023" name="bioRxiv">
        <title>High-quality genome assemblies of four members of thePodospora anserinaspecies complex.</title>
        <authorList>
            <person name="Ament-Velasquez S.L."/>
            <person name="Vogan A.A."/>
            <person name="Wallerman O."/>
            <person name="Hartmann F."/>
            <person name="Gautier V."/>
            <person name="Silar P."/>
            <person name="Giraud T."/>
            <person name="Johannesson H."/>
        </authorList>
    </citation>
    <scope>NUCLEOTIDE SEQUENCE [LARGE SCALE GENOMIC DNA]</scope>
    <source>
        <strain evidence="3 4">CBS 112042</strain>
    </source>
</reference>
<dbReference type="SUPFAM" id="SSF56112">
    <property type="entry name" value="Protein kinase-like (PK-like)"/>
    <property type="match status" value="1"/>
</dbReference>
<organism evidence="3 4">
    <name type="scientific">Podospora bellae-mahoneyi</name>
    <dbReference type="NCBI Taxonomy" id="2093777"/>
    <lineage>
        <taxon>Eukaryota</taxon>
        <taxon>Fungi</taxon>
        <taxon>Dikarya</taxon>
        <taxon>Ascomycota</taxon>
        <taxon>Pezizomycotina</taxon>
        <taxon>Sordariomycetes</taxon>
        <taxon>Sordariomycetidae</taxon>
        <taxon>Sordariales</taxon>
        <taxon>Podosporaceae</taxon>
        <taxon>Podospora</taxon>
    </lineage>
</organism>
<evidence type="ECO:0000313" key="3">
    <source>
        <dbReference type="EMBL" id="KAK4646176.1"/>
    </source>
</evidence>
<evidence type="ECO:0000256" key="2">
    <source>
        <dbReference type="ARBA" id="ARBA00048655"/>
    </source>
</evidence>
<dbReference type="InterPro" id="IPR011009">
    <property type="entry name" value="Kinase-like_dom_sf"/>
</dbReference>
<dbReference type="GeneID" id="87891488"/>
<comment type="caution">
    <text evidence="3">The sequence shown here is derived from an EMBL/GenBank/DDBJ whole genome shotgun (WGS) entry which is preliminary data.</text>
</comment>
<accession>A0ABR0FR68</accession>
<evidence type="ECO:0000256" key="1">
    <source>
        <dbReference type="ARBA" id="ARBA00011961"/>
    </source>
</evidence>
<name>A0ABR0FR68_9PEZI</name>
<gene>
    <name evidence="3" type="ORF">QC761_0040080</name>
</gene>
<proteinExistence type="predicted"/>
<dbReference type="EC" id="2.7.1.172" evidence="1"/>
<dbReference type="InterPro" id="IPR016477">
    <property type="entry name" value="Fructo-/Ketosamine-3-kinase"/>
</dbReference>
<protein>
    <recommendedName>
        <fullName evidence="1">protein-ribulosamine 3-kinase</fullName>
        <ecNumber evidence="1">2.7.1.172</ecNumber>
    </recommendedName>
</protein>
<sequence length="323" mass="36543">MLVYCTPSIKIEVTRSMMGQTSPDTIPLPMAQGNSEVDEKALRAHPISGSALVESQQFGKSLWEKTGKLTVKLPDATLKDYFLKCVTWVCPKTICLGKIANKEGSYFLLVEFRHIARQPAEPTKLASHLADMHLRCVSPTGKFGFHIATCHTKIIQVIDVWDDSWCVVFRRHLGHITSLASPVFQWPEFDIVSRVVLGKVVPRLLLPLQSDGRVQKPSLVHGDCWDGNTAVDRKSGEAFIFDACSFHRHNEHYTGNWRAPRHNLSGKAHIENYELHFPVSEPVEDWDARNQLYSLPYNLGNVIYVPESSQRQVYENSLYSNLS</sequence>